<proteinExistence type="predicted"/>
<evidence type="ECO:0000313" key="3">
    <source>
        <dbReference type="Proteomes" id="UP000777002"/>
    </source>
</evidence>
<sequence>MNKIYKSIWNAVTQSYTAVSEAQKTLGKKSRSSSMVISAALASLILSGSEITLAAEHIYPDESINWNQLIDGDSYLINQDLSLTGVSIKGNKNSFILKDGATLTLNKDQNGGGAPTN</sequence>
<dbReference type="EMBL" id="JACJKX010000004">
    <property type="protein sequence ID" value="MBM6928314.1"/>
    <property type="molecule type" value="Genomic_DNA"/>
</dbReference>
<reference evidence="2 3" key="1">
    <citation type="journal article" date="2021" name="Sci. Rep.">
        <title>The distribution of antibiotic resistance genes in chicken gut microbiota commensals.</title>
        <authorList>
            <person name="Juricova H."/>
            <person name="Matiasovicova J."/>
            <person name="Kubasova T."/>
            <person name="Cejkova D."/>
            <person name="Rychlik I."/>
        </authorList>
    </citation>
    <scope>NUCLEOTIDE SEQUENCE [LARGE SCALE GENOMIC DNA]</scope>
    <source>
        <strain evidence="2 3">An562</strain>
    </source>
</reference>
<feature type="domain" description="ESPR" evidence="1">
    <location>
        <begin position="1"/>
        <end position="44"/>
    </location>
</feature>
<evidence type="ECO:0000313" key="2">
    <source>
        <dbReference type="EMBL" id="MBM6928314.1"/>
    </source>
</evidence>
<accession>A0ABS2GTN5</accession>
<organism evidence="2 3">
    <name type="scientific">Parasutterella secunda</name>
    <dbReference type="NCBI Taxonomy" id="626947"/>
    <lineage>
        <taxon>Bacteria</taxon>
        <taxon>Pseudomonadati</taxon>
        <taxon>Pseudomonadota</taxon>
        <taxon>Betaproteobacteria</taxon>
        <taxon>Burkholderiales</taxon>
        <taxon>Sutterellaceae</taxon>
        <taxon>Parasutterella</taxon>
    </lineage>
</organism>
<evidence type="ECO:0000259" key="1">
    <source>
        <dbReference type="Pfam" id="PF13018"/>
    </source>
</evidence>
<dbReference type="RefSeq" id="WP_205049912.1">
    <property type="nucleotide sequence ID" value="NZ_JACJKX010000004.1"/>
</dbReference>
<gene>
    <name evidence="2" type="ORF">H5985_03385</name>
</gene>
<dbReference type="InterPro" id="IPR024973">
    <property type="entry name" value="ESPR"/>
</dbReference>
<name>A0ABS2GTN5_9BURK</name>
<dbReference type="Pfam" id="PF13018">
    <property type="entry name" value="ESPR"/>
    <property type="match status" value="1"/>
</dbReference>
<protein>
    <recommendedName>
        <fullName evidence="1">ESPR domain-containing protein</fullName>
    </recommendedName>
</protein>
<dbReference type="Proteomes" id="UP000777002">
    <property type="component" value="Unassembled WGS sequence"/>
</dbReference>
<keyword evidence="3" id="KW-1185">Reference proteome</keyword>
<comment type="caution">
    <text evidence="2">The sequence shown here is derived from an EMBL/GenBank/DDBJ whole genome shotgun (WGS) entry which is preliminary data.</text>
</comment>